<protein>
    <recommendedName>
        <fullName evidence="4">SH3 domain-containing protein</fullName>
    </recommendedName>
</protein>
<proteinExistence type="predicted"/>
<dbReference type="OrthoDB" id="10047268at2759"/>
<accession>A0A813SW70</accession>
<evidence type="ECO:0000313" key="5">
    <source>
        <dbReference type="EMBL" id="CAF0801623.1"/>
    </source>
</evidence>
<dbReference type="AlphaFoldDB" id="A0A813SW70"/>
<keyword evidence="6" id="KW-1185">Reference proteome</keyword>
<evidence type="ECO:0000256" key="1">
    <source>
        <dbReference type="ARBA" id="ARBA00022443"/>
    </source>
</evidence>
<dbReference type="InterPro" id="IPR051725">
    <property type="entry name" value="SAM-SH3_domain_protein"/>
</dbReference>
<gene>
    <name evidence="5" type="ORF">OXX778_LOCUS6497</name>
</gene>
<dbReference type="SMART" id="SM00326">
    <property type="entry name" value="SH3"/>
    <property type="match status" value="1"/>
</dbReference>
<feature type="region of interest" description="Disordered" evidence="3">
    <location>
        <begin position="500"/>
        <end position="530"/>
    </location>
</feature>
<sequence length="876" mass="99400">RPENSKIECFSLFCSQDRLDKKLNNETYSYTLNRPTTRTLKYTSPKKRESNLERNRQINSRLTSTINKPVRPNEHKYLDLKANSSPKISNYKLKSTQLLNEKQNNIIRLLNQNLKSSAADENRVKTMGIRHTSKFGDSSTIRTSHSVYDYSLINKLNSANNTCSLLKYSTSFPVNIESEIKEQASESRKILPKIRKNKRWSITTEKNTTEKFNHPDLKTRQLGNSNRFSIQTDIYSQAPRTIKKTRSISFDSTSSLSNLIISKAIVVQEFTPSPYDTNSLCLKLGDIIDVINMSETGIWTGILNKKIGKFKFIYVKLIETLNQNNKSINLTSIKQQASSSLVDGSLTPTTITTINTNKKAYKSSATDVPSLNINKIKSISYGYLNLIRNRFNNQEFKILSTNNRSGSVPVYSNKFSSDKEPVLITNYKDRTDEPSQQTDIKNELLESNCVSSRSSSESSFRSLKYKVNFRYPRGKMGQKQFKSSNDLFNDLIDADEKLEPTGVSIKKKPSSVSSSSTTSSKSKSNHYSHLSNDSGCYSGIDRYSSPSDSSVIGLNDFKSKTLTRKNQKTLNRNSVCDSIILSCSSSDSSINVEPNDESNKKAQLLCDQLNQILNLSTNFKTASTEIRDDLGLKKNINRSHTFNSNYEKSQRNALKNLLDKEDGIQVTKKSKISNFVKNSRKLFVWNQVASPKLNDSNESKKMAKNQEKLCDLIAAKLLSENIDLAKEPYTDEMGFCKIPLALVKRYSCELNQDIDLVAKCIESERLNQISKNGKLGIPNDFMYKQCKCKKLTNDKMKLCKCDLDITNLDCFLINLGLPMYIDMFKKKNIIKNLDDLKNLIELNDLKQFELAASISNSSLHVKSHFKVLSNMLLNFT</sequence>
<dbReference type="Gene3D" id="2.30.30.40">
    <property type="entry name" value="SH3 Domains"/>
    <property type="match status" value="1"/>
</dbReference>
<dbReference type="InterPro" id="IPR058666">
    <property type="entry name" value="SASH1/NUB1_homeodomain"/>
</dbReference>
<dbReference type="PROSITE" id="PS50002">
    <property type="entry name" value="SH3"/>
    <property type="match status" value="1"/>
</dbReference>
<comment type="caution">
    <text evidence="5">The sequence shown here is derived from an EMBL/GenBank/DDBJ whole genome shotgun (WGS) entry which is preliminary data.</text>
</comment>
<dbReference type="SUPFAM" id="SSF50044">
    <property type="entry name" value="SH3-domain"/>
    <property type="match status" value="1"/>
</dbReference>
<keyword evidence="1 2" id="KW-0728">SH3 domain</keyword>
<dbReference type="PANTHER" id="PTHR12301">
    <property type="entry name" value="SAM-DOMAIN, SH3 AND NUCLEAR LOCALIZATION SIGNALS PROTEIN RELATED"/>
    <property type="match status" value="1"/>
</dbReference>
<dbReference type="Pfam" id="PF26285">
    <property type="entry name" value="SASH1_Homeodomain"/>
    <property type="match status" value="1"/>
</dbReference>
<organism evidence="5 6">
    <name type="scientific">Brachionus calyciflorus</name>
    <dbReference type="NCBI Taxonomy" id="104777"/>
    <lineage>
        <taxon>Eukaryota</taxon>
        <taxon>Metazoa</taxon>
        <taxon>Spiralia</taxon>
        <taxon>Gnathifera</taxon>
        <taxon>Rotifera</taxon>
        <taxon>Eurotatoria</taxon>
        <taxon>Monogononta</taxon>
        <taxon>Pseudotrocha</taxon>
        <taxon>Ploima</taxon>
        <taxon>Brachionidae</taxon>
        <taxon>Brachionus</taxon>
    </lineage>
</organism>
<dbReference type="Proteomes" id="UP000663879">
    <property type="component" value="Unassembled WGS sequence"/>
</dbReference>
<feature type="compositionally biased region" description="Low complexity" evidence="3">
    <location>
        <begin position="510"/>
        <end position="522"/>
    </location>
</feature>
<dbReference type="EMBL" id="CAJNOC010000774">
    <property type="protein sequence ID" value="CAF0801623.1"/>
    <property type="molecule type" value="Genomic_DNA"/>
</dbReference>
<evidence type="ECO:0000256" key="3">
    <source>
        <dbReference type="SAM" id="MobiDB-lite"/>
    </source>
</evidence>
<evidence type="ECO:0000256" key="2">
    <source>
        <dbReference type="PROSITE-ProRule" id="PRU00192"/>
    </source>
</evidence>
<evidence type="ECO:0000313" key="6">
    <source>
        <dbReference type="Proteomes" id="UP000663879"/>
    </source>
</evidence>
<dbReference type="InterPro" id="IPR036028">
    <property type="entry name" value="SH3-like_dom_sf"/>
</dbReference>
<evidence type="ECO:0000259" key="4">
    <source>
        <dbReference type="PROSITE" id="PS50002"/>
    </source>
</evidence>
<dbReference type="InterPro" id="IPR001452">
    <property type="entry name" value="SH3_domain"/>
</dbReference>
<feature type="non-terminal residue" evidence="5">
    <location>
        <position position="1"/>
    </location>
</feature>
<dbReference type="PANTHER" id="PTHR12301:SF10">
    <property type="match status" value="1"/>
</dbReference>
<feature type="domain" description="SH3" evidence="4">
    <location>
        <begin position="259"/>
        <end position="320"/>
    </location>
</feature>
<name>A0A813SW70_9BILA</name>
<reference evidence="5" key="1">
    <citation type="submission" date="2021-02" db="EMBL/GenBank/DDBJ databases">
        <authorList>
            <person name="Nowell W R."/>
        </authorList>
    </citation>
    <scope>NUCLEOTIDE SEQUENCE</scope>
    <source>
        <strain evidence="5">Ploen Becks lab</strain>
    </source>
</reference>